<dbReference type="RefSeq" id="XP_027187294.1">
    <property type="nucleotide sequence ID" value="XM_027331493.1"/>
</dbReference>
<keyword evidence="4 11" id="KW-0175">Coiled coil</keyword>
<reference evidence="16" key="2">
    <citation type="submission" date="2025-08" db="UniProtKB">
        <authorList>
            <consortium name="RefSeq"/>
        </authorList>
    </citation>
    <scope>IDENTIFICATION</scope>
    <source>
        <tissue evidence="16">Etiolated seedlings</tissue>
    </source>
</reference>
<dbReference type="Gene3D" id="3.30.530.20">
    <property type="match status" value="1"/>
</dbReference>
<keyword evidence="7" id="KW-0804">Transcription</keyword>
<dbReference type="Proteomes" id="UP000087171">
    <property type="component" value="Chromosome Ca1"/>
</dbReference>
<dbReference type="InterPro" id="IPR017970">
    <property type="entry name" value="Homeobox_CS"/>
</dbReference>
<evidence type="ECO:0000256" key="5">
    <source>
        <dbReference type="ARBA" id="ARBA00023125"/>
    </source>
</evidence>
<proteinExistence type="inferred from homology"/>
<comment type="similarity">
    <text evidence="2">Belongs to the HD-ZIP homeobox family. Class IV subfamily.</text>
</comment>
<evidence type="ECO:0000256" key="8">
    <source>
        <dbReference type="ARBA" id="ARBA00023242"/>
    </source>
</evidence>
<keyword evidence="5 9" id="KW-0238">DNA-binding</keyword>
<dbReference type="Gene3D" id="1.10.10.60">
    <property type="entry name" value="Homeodomain-like"/>
    <property type="match status" value="1"/>
</dbReference>
<organism evidence="15 16">
    <name type="scientific">Cicer arietinum</name>
    <name type="common">Chickpea</name>
    <name type="synonym">Garbanzo</name>
    <dbReference type="NCBI Taxonomy" id="3827"/>
    <lineage>
        <taxon>Eukaryota</taxon>
        <taxon>Viridiplantae</taxon>
        <taxon>Streptophyta</taxon>
        <taxon>Embryophyta</taxon>
        <taxon>Tracheophyta</taxon>
        <taxon>Spermatophyta</taxon>
        <taxon>Magnoliopsida</taxon>
        <taxon>eudicotyledons</taxon>
        <taxon>Gunneridae</taxon>
        <taxon>Pentapetalae</taxon>
        <taxon>rosids</taxon>
        <taxon>fabids</taxon>
        <taxon>Fabales</taxon>
        <taxon>Fabaceae</taxon>
        <taxon>Papilionoideae</taxon>
        <taxon>50 kb inversion clade</taxon>
        <taxon>NPAAA clade</taxon>
        <taxon>Hologalegina</taxon>
        <taxon>IRL clade</taxon>
        <taxon>Cicereae</taxon>
        <taxon>Cicer</taxon>
    </lineage>
</organism>
<evidence type="ECO:0000256" key="9">
    <source>
        <dbReference type="PROSITE-ProRule" id="PRU00108"/>
    </source>
</evidence>
<dbReference type="Pfam" id="PF25797">
    <property type="entry name" value="PDF2_C"/>
    <property type="match status" value="1"/>
</dbReference>
<evidence type="ECO:0000256" key="10">
    <source>
        <dbReference type="RuleBase" id="RU000682"/>
    </source>
</evidence>
<dbReference type="SMART" id="SM00389">
    <property type="entry name" value="HOX"/>
    <property type="match status" value="1"/>
</dbReference>
<dbReference type="InterPro" id="IPR001356">
    <property type="entry name" value="HD"/>
</dbReference>
<dbReference type="AlphaFoldDB" id="A0A3Q7X0H3"/>
<dbReference type="InterPro" id="IPR009057">
    <property type="entry name" value="Homeodomain-like_sf"/>
</dbReference>
<evidence type="ECO:0000256" key="11">
    <source>
        <dbReference type="SAM" id="Coils"/>
    </source>
</evidence>
<dbReference type="InterPro" id="IPR023393">
    <property type="entry name" value="START-like_dom_sf"/>
</dbReference>
<dbReference type="InterPro" id="IPR057993">
    <property type="entry name" value="HD-Zip_IV_C"/>
</dbReference>
<keyword evidence="3" id="KW-0805">Transcription regulation</keyword>
<dbReference type="Pfam" id="PF01852">
    <property type="entry name" value="START"/>
    <property type="match status" value="1"/>
</dbReference>
<evidence type="ECO:0000256" key="6">
    <source>
        <dbReference type="ARBA" id="ARBA00023155"/>
    </source>
</evidence>
<evidence type="ECO:0000313" key="15">
    <source>
        <dbReference type="Proteomes" id="UP000087171"/>
    </source>
</evidence>
<dbReference type="PANTHER" id="PTHR45654:SF9">
    <property type="entry name" value="HOMEOBOX-LEUCINE ZIPPER PROTEIN HDG10-RELATED"/>
    <property type="match status" value="1"/>
</dbReference>
<sequence>MDLPTRDVSDDDDEQEMNQSSDTGKRLRHSPNQILRLQETFNVLPRPDKKQRLELANELGLEPKQVKFWFQNRRIKIKSLHEKAVNSALRAENEKILNEIMEMKEAMKNIFCQSCKPNVEHEQCLNRLRLENALLKEKYERLIKFVPIEKEKLSLELKKEPPTKTSPLGDFLKLGVSESGSLNLIVGSSSKSSLGSQENVLSKKPSNGIEMETSRMLEVGIAAKDELLKLLRTNEPFWVKSQVDRRLVLHQQNYENIFSRVDHFDGADVRIESSKDSRIVKFKALDLIDMFLDSEKWTNLFPIIVSKGETIKVLESGSPKNRNGALLLMHGEMHVLSPLVPCREFYFLRFCAQVEANIWVIADVSYDYLKENGPHSSTWRFPSGCIIHQISSGTSQVSWIEHVEVGANVEVHSIYRDIVNGAIAFGASRWLMELQRMGERLTRASLESIASYDKGVITSPEGRRRVMQLANEVVKDFSQILAMSSKLDNIPKYFIDADDSGVRFCLRNNTNSSIVIVASSISLPIPSHIVFNFLKDPARRFQWDVICNGKPWQEVAHISTGTHPNNYVSIIEPMEPRCEDSVVIMQECFIEPLGSYVVFSPVNVPQLKMFLDGHDSSMVSLIPSGFFISEESHSLLNDETTSSGSNGNGGVKTRGSLLTVALQILMHGEIMSLESVADASNTLITTTLNNIKRALLFDSQI</sequence>
<dbReference type="PROSITE" id="PS00027">
    <property type="entry name" value="HOMEOBOX_1"/>
    <property type="match status" value="1"/>
</dbReference>
<comment type="subcellular location">
    <subcellularLocation>
        <location evidence="1 9 10">Nucleus</location>
    </subcellularLocation>
</comment>
<evidence type="ECO:0000256" key="2">
    <source>
        <dbReference type="ARBA" id="ARBA00006789"/>
    </source>
</evidence>
<feature type="domain" description="START" evidence="14">
    <location>
        <begin position="209"/>
        <end position="443"/>
    </location>
</feature>
<evidence type="ECO:0000259" key="13">
    <source>
        <dbReference type="PROSITE" id="PS50071"/>
    </source>
</evidence>
<protein>
    <submittedName>
        <fullName evidence="16">Homeobox-leucine zipper protein HDG11-like</fullName>
    </submittedName>
</protein>
<evidence type="ECO:0000313" key="16">
    <source>
        <dbReference type="RefSeq" id="XP_027187294.1"/>
    </source>
</evidence>
<dbReference type="OrthoDB" id="6159439at2759"/>
<dbReference type="GO" id="GO:0008289">
    <property type="term" value="F:lipid binding"/>
    <property type="evidence" value="ECO:0007669"/>
    <property type="project" value="InterPro"/>
</dbReference>
<dbReference type="Pfam" id="PF00046">
    <property type="entry name" value="Homeodomain"/>
    <property type="match status" value="1"/>
</dbReference>
<name>A0A3Q7X0H3_CICAR</name>
<keyword evidence="15" id="KW-1185">Reference proteome</keyword>
<evidence type="ECO:0000256" key="3">
    <source>
        <dbReference type="ARBA" id="ARBA00023015"/>
    </source>
</evidence>
<dbReference type="GO" id="GO:0000981">
    <property type="term" value="F:DNA-binding transcription factor activity, RNA polymerase II-specific"/>
    <property type="evidence" value="ECO:0007669"/>
    <property type="project" value="InterPro"/>
</dbReference>
<dbReference type="CDD" id="cd08875">
    <property type="entry name" value="START_ArGLABRA2_like"/>
    <property type="match status" value="1"/>
</dbReference>
<keyword evidence="8 9" id="KW-0539">Nucleus</keyword>
<dbReference type="PROSITE" id="PS50848">
    <property type="entry name" value="START"/>
    <property type="match status" value="1"/>
</dbReference>
<dbReference type="GO" id="GO:0003677">
    <property type="term" value="F:DNA binding"/>
    <property type="evidence" value="ECO:0007669"/>
    <property type="project" value="UniProtKB-UniRule"/>
</dbReference>
<accession>A0A3Q7X0H3</accession>
<dbReference type="SUPFAM" id="SSF46689">
    <property type="entry name" value="Homeodomain-like"/>
    <property type="match status" value="1"/>
</dbReference>
<dbReference type="InterPro" id="IPR000047">
    <property type="entry name" value="HTH_motif"/>
</dbReference>
<dbReference type="PaxDb" id="3827-XP_004486570.1"/>
<dbReference type="PROSITE" id="PS50071">
    <property type="entry name" value="HOMEOBOX_2"/>
    <property type="match status" value="1"/>
</dbReference>
<evidence type="ECO:0000256" key="12">
    <source>
        <dbReference type="SAM" id="MobiDB-lite"/>
    </source>
</evidence>
<evidence type="ECO:0000256" key="7">
    <source>
        <dbReference type="ARBA" id="ARBA00023163"/>
    </source>
</evidence>
<dbReference type="SMART" id="SM00234">
    <property type="entry name" value="START"/>
    <property type="match status" value="1"/>
</dbReference>
<feature type="coiled-coil region" evidence="11">
    <location>
        <begin position="86"/>
        <end position="138"/>
    </location>
</feature>
<dbReference type="PRINTS" id="PR00031">
    <property type="entry name" value="HTHREPRESSR"/>
</dbReference>
<evidence type="ECO:0000256" key="1">
    <source>
        <dbReference type="ARBA" id="ARBA00004123"/>
    </source>
</evidence>
<evidence type="ECO:0000256" key="4">
    <source>
        <dbReference type="ARBA" id="ARBA00023054"/>
    </source>
</evidence>
<keyword evidence="6 9" id="KW-0371">Homeobox</keyword>
<dbReference type="CDD" id="cd00086">
    <property type="entry name" value="homeodomain"/>
    <property type="match status" value="1"/>
</dbReference>
<dbReference type="InterPro" id="IPR042160">
    <property type="entry name" value="HD-Zip_IV"/>
</dbReference>
<evidence type="ECO:0000259" key="14">
    <source>
        <dbReference type="PROSITE" id="PS50848"/>
    </source>
</evidence>
<dbReference type="SUPFAM" id="SSF55961">
    <property type="entry name" value="Bet v1-like"/>
    <property type="match status" value="2"/>
</dbReference>
<dbReference type="InterPro" id="IPR002913">
    <property type="entry name" value="START_lipid-bd_dom"/>
</dbReference>
<feature type="DNA-binding region" description="Homeobox" evidence="9">
    <location>
        <begin position="22"/>
        <end position="81"/>
    </location>
</feature>
<feature type="region of interest" description="Disordered" evidence="12">
    <location>
        <begin position="1"/>
        <end position="31"/>
    </location>
</feature>
<reference evidence="15" key="1">
    <citation type="journal article" date="2013" name="Nat. Biotechnol.">
        <title>Draft genome sequence of chickpea (Cicer arietinum) provides a resource for trait improvement.</title>
        <authorList>
            <person name="Varshney R.K."/>
            <person name="Song C."/>
            <person name="Saxena R.K."/>
            <person name="Azam S."/>
            <person name="Yu S."/>
            <person name="Sharpe A.G."/>
            <person name="Cannon S."/>
            <person name="Baek J."/>
            <person name="Rosen B.D."/>
            <person name="Tar'an B."/>
            <person name="Millan T."/>
            <person name="Zhang X."/>
            <person name="Ramsay L.D."/>
            <person name="Iwata A."/>
            <person name="Wang Y."/>
            <person name="Nelson W."/>
            <person name="Farmer A.D."/>
            <person name="Gaur P.M."/>
            <person name="Soderlund C."/>
            <person name="Penmetsa R.V."/>
            <person name="Xu C."/>
            <person name="Bharti A.K."/>
            <person name="He W."/>
            <person name="Winter P."/>
            <person name="Zhao S."/>
            <person name="Hane J.K."/>
            <person name="Carrasquilla-Garcia N."/>
            <person name="Condie J.A."/>
            <person name="Upadhyaya H.D."/>
            <person name="Luo M.C."/>
            <person name="Thudi M."/>
            <person name="Gowda C.L."/>
            <person name="Singh N.P."/>
            <person name="Lichtenzveig J."/>
            <person name="Gali K.K."/>
            <person name="Rubio J."/>
            <person name="Nadarajan N."/>
            <person name="Dolezel J."/>
            <person name="Bansal K.C."/>
            <person name="Xu X."/>
            <person name="Edwards D."/>
            <person name="Zhang G."/>
            <person name="Kahl G."/>
            <person name="Gil J."/>
            <person name="Singh K.B."/>
            <person name="Datta S.K."/>
            <person name="Jackson S.A."/>
            <person name="Wang J."/>
            <person name="Cook D.R."/>
        </authorList>
    </citation>
    <scope>NUCLEOTIDE SEQUENCE [LARGE SCALE GENOMIC DNA]</scope>
    <source>
        <strain evidence="15">cv. CDC Frontier</strain>
    </source>
</reference>
<gene>
    <name evidence="16" type="primary">LOC101507950</name>
</gene>
<dbReference type="PANTHER" id="PTHR45654">
    <property type="entry name" value="HOMEOBOX-LEUCINE ZIPPER PROTEIN MERISTEM L1"/>
    <property type="match status" value="1"/>
</dbReference>
<dbReference type="GO" id="GO:0005634">
    <property type="term" value="C:nucleus"/>
    <property type="evidence" value="ECO:0007669"/>
    <property type="project" value="UniProtKB-SubCell"/>
</dbReference>
<feature type="domain" description="Homeobox" evidence="13">
    <location>
        <begin position="20"/>
        <end position="80"/>
    </location>
</feature>